<dbReference type="GO" id="GO:0005506">
    <property type="term" value="F:iron ion binding"/>
    <property type="evidence" value="ECO:0007669"/>
    <property type="project" value="InterPro"/>
</dbReference>
<evidence type="ECO:0000256" key="11">
    <source>
        <dbReference type="PIRSR" id="PIRSR602401-1"/>
    </source>
</evidence>
<keyword evidence="8 11" id="KW-0408">Iron</keyword>
<comment type="cofactor">
    <cofactor evidence="11">
        <name>heme</name>
        <dbReference type="ChEBI" id="CHEBI:30413"/>
    </cofactor>
</comment>
<dbReference type="AlphaFoldDB" id="A0AAQ3SUS7"/>
<keyword evidence="6 13" id="KW-1133">Transmembrane helix</keyword>
<evidence type="ECO:0000256" key="1">
    <source>
        <dbReference type="ARBA" id="ARBA00004167"/>
    </source>
</evidence>
<dbReference type="GO" id="GO:0020037">
    <property type="term" value="F:heme binding"/>
    <property type="evidence" value="ECO:0007669"/>
    <property type="project" value="InterPro"/>
</dbReference>
<dbReference type="GO" id="GO:0004497">
    <property type="term" value="F:monooxygenase activity"/>
    <property type="evidence" value="ECO:0007669"/>
    <property type="project" value="UniProtKB-KW"/>
</dbReference>
<dbReference type="EMBL" id="CP144746">
    <property type="protein sequence ID" value="WVZ61278.1"/>
    <property type="molecule type" value="Genomic_DNA"/>
</dbReference>
<evidence type="ECO:0000256" key="7">
    <source>
        <dbReference type="ARBA" id="ARBA00023002"/>
    </source>
</evidence>
<dbReference type="InterPro" id="IPR002401">
    <property type="entry name" value="Cyt_P450_E_grp-I"/>
</dbReference>
<evidence type="ECO:0000256" key="10">
    <source>
        <dbReference type="ARBA" id="ARBA00023136"/>
    </source>
</evidence>
<keyword evidence="3 11" id="KW-0349">Heme</keyword>
<dbReference type="PRINTS" id="PR00385">
    <property type="entry name" value="P450"/>
</dbReference>
<dbReference type="InterPro" id="IPR036396">
    <property type="entry name" value="Cyt_P450_sf"/>
</dbReference>
<feature type="transmembrane region" description="Helical" evidence="13">
    <location>
        <begin position="22"/>
        <end position="41"/>
    </location>
</feature>
<evidence type="ECO:0000256" key="6">
    <source>
        <dbReference type="ARBA" id="ARBA00022989"/>
    </source>
</evidence>
<keyword evidence="4 13" id="KW-0812">Transmembrane</keyword>
<dbReference type="PRINTS" id="PR00463">
    <property type="entry name" value="EP450I"/>
</dbReference>
<dbReference type="PANTHER" id="PTHR47956">
    <property type="entry name" value="CYTOCHROME P450 71B11-RELATED"/>
    <property type="match status" value="1"/>
</dbReference>
<accession>A0AAQ3SUS7</accession>
<dbReference type="SUPFAM" id="SSF48264">
    <property type="entry name" value="Cytochrome P450"/>
    <property type="match status" value="2"/>
</dbReference>
<evidence type="ECO:0008006" key="16">
    <source>
        <dbReference type="Google" id="ProtNLM"/>
    </source>
</evidence>
<evidence type="ECO:0000256" key="5">
    <source>
        <dbReference type="ARBA" id="ARBA00022723"/>
    </source>
</evidence>
<keyword evidence="15" id="KW-1185">Reference proteome</keyword>
<dbReference type="InterPro" id="IPR001128">
    <property type="entry name" value="Cyt_P450"/>
</dbReference>
<proteinExistence type="inferred from homology"/>
<dbReference type="Pfam" id="PF00067">
    <property type="entry name" value="p450"/>
    <property type="match status" value="2"/>
</dbReference>
<dbReference type="FunFam" id="1.10.630.10:FF:000043">
    <property type="entry name" value="Cytochrome P450 99A2"/>
    <property type="match status" value="2"/>
</dbReference>
<evidence type="ECO:0000313" key="14">
    <source>
        <dbReference type="EMBL" id="WVZ61278.1"/>
    </source>
</evidence>
<comment type="similarity">
    <text evidence="2">Belongs to the cytochrome P450 family.</text>
</comment>
<evidence type="ECO:0000256" key="4">
    <source>
        <dbReference type="ARBA" id="ARBA00022692"/>
    </source>
</evidence>
<dbReference type="InterPro" id="IPR017972">
    <property type="entry name" value="Cyt_P450_CS"/>
</dbReference>
<dbReference type="Gene3D" id="1.10.630.10">
    <property type="entry name" value="Cytochrome P450"/>
    <property type="match status" value="2"/>
</dbReference>
<gene>
    <name evidence="14" type="ORF">U9M48_011180</name>
</gene>
<keyword evidence="9" id="KW-0503">Monooxygenase</keyword>
<evidence type="ECO:0000313" key="15">
    <source>
        <dbReference type="Proteomes" id="UP001341281"/>
    </source>
</evidence>
<comment type="subcellular location">
    <subcellularLocation>
        <location evidence="1">Membrane</location>
        <topology evidence="1">Single-pass membrane protein</topology>
    </subcellularLocation>
</comment>
<dbReference type="Proteomes" id="UP001341281">
    <property type="component" value="Chromosome 02"/>
</dbReference>
<organism evidence="14 15">
    <name type="scientific">Paspalum notatum var. saurae</name>
    <dbReference type="NCBI Taxonomy" id="547442"/>
    <lineage>
        <taxon>Eukaryota</taxon>
        <taxon>Viridiplantae</taxon>
        <taxon>Streptophyta</taxon>
        <taxon>Embryophyta</taxon>
        <taxon>Tracheophyta</taxon>
        <taxon>Spermatophyta</taxon>
        <taxon>Magnoliopsida</taxon>
        <taxon>Liliopsida</taxon>
        <taxon>Poales</taxon>
        <taxon>Poaceae</taxon>
        <taxon>PACMAD clade</taxon>
        <taxon>Panicoideae</taxon>
        <taxon>Andropogonodae</taxon>
        <taxon>Paspaleae</taxon>
        <taxon>Paspalinae</taxon>
        <taxon>Paspalum</taxon>
    </lineage>
</organism>
<protein>
    <recommendedName>
        <fullName evidence="16">4-hydroxyphenylacetaldehyde oxime monooxygenase</fullName>
    </recommendedName>
</protein>
<evidence type="ECO:0000256" key="13">
    <source>
        <dbReference type="SAM" id="Phobius"/>
    </source>
</evidence>
<evidence type="ECO:0000256" key="3">
    <source>
        <dbReference type="ARBA" id="ARBA00022617"/>
    </source>
</evidence>
<evidence type="ECO:0000256" key="8">
    <source>
        <dbReference type="ARBA" id="ARBA00023004"/>
    </source>
</evidence>
<name>A0AAQ3SUS7_PASNO</name>
<dbReference type="PANTHER" id="PTHR47956:SF80">
    <property type="entry name" value="CYTOCHROME P450 71B10"/>
    <property type="match status" value="1"/>
</dbReference>
<reference evidence="14 15" key="1">
    <citation type="submission" date="2024-02" db="EMBL/GenBank/DDBJ databases">
        <title>High-quality chromosome-scale genome assembly of Pensacola bahiagrass (Paspalum notatum Flugge var. saurae).</title>
        <authorList>
            <person name="Vega J.M."/>
            <person name="Podio M."/>
            <person name="Orjuela J."/>
            <person name="Siena L.A."/>
            <person name="Pessino S.C."/>
            <person name="Combes M.C."/>
            <person name="Mariac C."/>
            <person name="Albertini E."/>
            <person name="Pupilli F."/>
            <person name="Ortiz J.P.A."/>
            <person name="Leblanc O."/>
        </authorList>
    </citation>
    <scope>NUCLEOTIDE SEQUENCE [LARGE SCALE GENOMIC DNA]</scope>
    <source>
        <strain evidence="14">R1</strain>
        <tissue evidence="14">Leaf</tissue>
    </source>
</reference>
<dbReference type="PROSITE" id="PS00086">
    <property type="entry name" value="CYTOCHROME_P450"/>
    <property type="match status" value="2"/>
</dbReference>
<dbReference type="InterPro" id="IPR050193">
    <property type="entry name" value="Cytochrome_P450_71"/>
</dbReference>
<feature type="binding site" description="axial binding residue" evidence="11">
    <location>
        <position position="1027"/>
    </location>
    <ligand>
        <name>heme</name>
        <dbReference type="ChEBI" id="CHEBI:30413"/>
    </ligand>
    <ligandPart>
        <name>Fe</name>
        <dbReference type="ChEBI" id="CHEBI:18248"/>
    </ligandPart>
</feature>
<keyword evidence="5 11" id="KW-0479">Metal-binding</keyword>
<keyword evidence="10 13" id="KW-0472">Membrane</keyword>
<sequence length="1089" mass="120981">MAMATSQQSQQVILLAGLPQQWQTIGLVAVLLLVASSYYLLSRSRRSSSSNLPPGPAQVPVLGHLHLLSTLPHRSLRELARRHGPVMLLRLGTVPTLVVSSAAAAREVMKEHDADCCSRPDTPGPRRLSYGLKDVAFAPHGEYWREMRRLFIVELLSQRRVKAAWRAREQQVDRLIANLTAGGATAVAVALDEHIFACVDGIIGTVAFGSIYGTERFAHRERFQHAVDEAMDMMASFSAEDFFPNATGRLVDRLTGLVARRERVFRDLDAFFEMVIDQHMDSGGGDLVDVLISLWKEQRGTVRLTRDHVKAMILDTFLGGIDTSSVTMLWAMSELMRQPRLLAKAQAEVRAAVGDKARVAPGDVARLPYLKTVVKETLRLHPPATLLLPRETARGVRVGGYDVAAGTRVLVNAWAIGRDPATWGHGAEEFRPERFDGSDVDYGGAHFQLVPFGAGRRICPGLAMGETNVVFTLANLLYCFDWALPEGVAPEDLSMDEAGGLTFHRKTPLLLVPTRWHYSNQRQQPAAPAERTQWKQVAAKAQKACGIVEYSSLPQQWQLLSLLLVLVPLLLHVVAARRRRRRRSRSRSRSCCSAGKGGGGRRLLHLPPGPPRLPILGNLHQLGPLPHQSLRELARRHGPVMLLRLGSVPTLVVSSAEAAREVMKARDADCCSRPDTAGARRLSYGHKDVAFAPYSEYWREMRKLFVVEFLSARRVRAAEYAREAEVEKLVARLRAAGAAPVHLEDHVFALMDGVIGTVAFGNIYGAEQLAQRSHFHEVLEEAMSAKAGFHAEDYYPNALGRLVDRLTGAASRRERVFRELDAFFDMIIDQHLADPPSSRSRGGGSADLIDVLVALMEERRRHRHEHEFTRDHIKGLLSNVFTASVDTSSVTMVWAMTELMRRPAMLRKVQEEVRAVVGKPRWKVHPDDVAKLRYLKLVVKETLRLHPAAPLLLPRETLRQVTVGGYDVPAGTRVLVNAWAIGRDPRSWGHDAEEFRPERFEETPRDAVGFGGTHFELLPFGAGRRMCPGMAMGVATTEFTLANLLYCFDWELPEGVGTQDVSVEEAGGLTVHKKTPLLLVPTPYNTHQQ</sequence>
<dbReference type="CDD" id="cd11072">
    <property type="entry name" value="CYP71-like"/>
    <property type="match status" value="2"/>
</dbReference>
<feature type="region of interest" description="Disordered" evidence="12">
    <location>
        <begin position="582"/>
        <end position="607"/>
    </location>
</feature>
<keyword evidence="7" id="KW-0560">Oxidoreductase</keyword>
<evidence type="ECO:0000256" key="2">
    <source>
        <dbReference type="ARBA" id="ARBA00010617"/>
    </source>
</evidence>
<dbReference type="GO" id="GO:0016705">
    <property type="term" value="F:oxidoreductase activity, acting on paired donors, with incorporation or reduction of molecular oxygen"/>
    <property type="evidence" value="ECO:0007669"/>
    <property type="project" value="InterPro"/>
</dbReference>
<evidence type="ECO:0000256" key="9">
    <source>
        <dbReference type="ARBA" id="ARBA00023033"/>
    </source>
</evidence>
<dbReference type="GO" id="GO:0016020">
    <property type="term" value="C:membrane"/>
    <property type="evidence" value="ECO:0007669"/>
    <property type="project" value="UniProtKB-SubCell"/>
</dbReference>
<evidence type="ECO:0000256" key="12">
    <source>
        <dbReference type="SAM" id="MobiDB-lite"/>
    </source>
</evidence>